<dbReference type="EMBL" id="JADGKB010000083">
    <property type="protein sequence ID" value="KAJ3254542.1"/>
    <property type="molecule type" value="Genomic_DNA"/>
</dbReference>
<name>A0AAD5Y243_9FUNG</name>
<protein>
    <submittedName>
        <fullName evidence="1">Uncharacterized protein</fullName>
    </submittedName>
</protein>
<sequence>MQFLKSNYPKGLYFYPTGNKFLVSFVKPQSFKPSQITIGTAENESLKDFKENSKFSKLLYSTIKENLDQCEYTKALALNQKSGYLNINDLRVGAIFGRVNDPEDIFGSVLIKDGKIDKSTFEIMPTHRLTIYTEN</sequence>
<gene>
    <name evidence="1" type="ORF">HK103_007096</name>
</gene>
<evidence type="ECO:0000313" key="2">
    <source>
        <dbReference type="Proteomes" id="UP001210925"/>
    </source>
</evidence>
<proteinExistence type="predicted"/>
<comment type="caution">
    <text evidence="1">The sequence shown here is derived from an EMBL/GenBank/DDBJ whole genome shotgun (WGS) entry which is preliminary data.</text>
</comment>
<dbReference type="Proteomes" id="UP001210925">
    <property type="component" value="Unassembled WGS sequence"/>
</dbReference>
<accession>A0AAD5Y243</accession>
<keyword evidence="2" id="KW-1185">Reference proteome</keyword>
<dbReference type="PANTHER" id="PTHR37331">
    <property type="entry name" value="YALI0F11671P"/>
    <property type="match status" value="1"/>
</dbReference>
<reference evidence="1" key="1">
    <citation type="submission" date="2020-05" db="EMBL/GenBank/DDBJ databases">
        <title>Phylogenomic resolution of chytrid fungi.</title>
        <authorList>
            <person name="Stajich J.E."/>
            <person name="Amses K."/>
            <person name="Simmons R."/>
            <person name="Seto K."/>
            <person name="Myers J."/>
            <person name="Bonds A."/>
            <person name="Quandt C.A."/>
            <person name="Barry K."/>
            <person name="Liu P."/>
            <person name="Grigoriev I."/>
            <person name="Longcore J.E."/>
            <person name="James T.Y."/>
        </authorList>
    </citation>
    <scope>NUCLEOTIDE SEQUENCE</scope>
    <source>
        <strain evidence="1">PLAUS21</strain>
    </source>
</reference>
<organism evidence="1 2">
    <name type="scientific">Boothiomyces macroporosus</name>
    <dbReference type="NCBI Taxonomy" id="261099"/>
    <lineage>
        <taxon>Eukaryota</taxon>
        <taxon>Fungi</taxon>
        <taxon>Fungi incertae sedis</taxon>
        <taxon>Chytridiomycota</taxon>
        <taxon>Chytridiomycota incertae sedis</taxon>
        <taxon>Chytridiomycetes</taxon>
        <taxon>Rhizophydiales</taxon>
        <taxon>Terramycetaceae</taxon>
        <taxon>Boothiomyces</taxon>
    </lineage>
</organism>
<dbReference type="PANTHER" id="PTHR37331:SF1">
    <property type="entry name" value="YALI0F11671P"/>
    <property type="match status" value="1"/>
</dbReference>
<evidence type="ECO:0000313" key="1">
    <source>
        <dbReference type="EMBL" id="KAJ3254542.1"/>
    </source>
</evidence>
<dbReference type="AlphaFoldDB" id="A0AAD5Y243"/>